<dbReference type="Proteomes" id="UP000184485">
    <property type="component" value="Unassembled WGS sequence"/>
</dbReference>
<name>A0A1M5A6I8_9HYPH</name>
<dbReference type="InterPro" id="IPR031321">
    <property type="entry name" value="UCP012641"/>
</dbReference>
<sequence length="361" mass="41055">MRLFECRACAHWLPFEDFECEGCSRPLGFVPAQGHLRSLDDAGPGVNGEQLYTAHGLDEMLFKPCANREHGVCNWLLPADSPEQLCVCCRTNMVIPNLSSQVYSERWRDIELAKHRLFYSLLRFGLGVPNKADDPVAGLSFSFLADENDVRVLTGHDEGLITLNIVEADAVAREKARTDMHEPYRTLLGHFRHEIGHYYWDRLVRDVGRIEESRAVFGDESIDYNGALQNYYQGNFPADWQDRYVSQYATAHAWEDFAETFAHYMHMIDTLETAYAFGLRIRPKARAQGNVDTTIDFDPYRGVDFSEIIESWGPLTQAMNSINRSMGQPDLYPFKLGPGVVDKLAFIDTLLRSKEQALKAA</sequence>
<gene>
    <name evidence="2" type="ORF">SAMN02745157_2031</name>
</gene>
<proteinExistence type="predicted"/>
<evidence type="ECO:0000313" key="2">
    <source>
        <dbReference type="EMBL" id="SHF25918.1"/>
    </source>
</evidence>
<reference evidence="2 3" key="1">
    <citation type="submission" date="2016-11" db="EMBL/GenBank/DDBJ databases">
        <authorList>
            <person name="Jaros S."/>
            <person name="Januszkiewicz K."/>
            <person name="Wedrychowicz H."/>
        </authorList>
    </citation>
    <scope>NUCLEOTIDE SEQUENCE [LARGE SCALE GENOMIC DNA]</scope>
    <source>
        <strain evidence="2 3">DSM 19436</strain>
    </source>
</reference>
<keyword evidence="3" id="KW-1185">Reference proteome</keyword>
<dbReference type="Gene3D" id="3.40.390.70">
    <property type="match status" value="1"/>
</dbReference>
<dbReference type="PIRSF" id="PIRSF012641">
    <property type="entry name" value="UCP012641"/>
    <property type="match status" value="1"/>
</dbReference>
<organism evidence="2 3">
    <name type="scientific">Kaistia soli DSM 19436</name>
    <dbReference type="NCBI Taxonomy" id="1122133"/>
    <lineage>
        <taxon>Bacteria</taxon>
        <taxon>Pseudomonadati</taxon>
        <taxon>Pseudomonadota</taxon>
        <taxon>Alphaproteobacteria</taxon>
        <taxon>Hyphomicrobiales</taxon>
        <taxon>Kaistiaceae</taxon>
        <taxon>Kaistia</taxon>
    </lineage>
</organism>
<dbReference type="RefSeq" id="WP_073052504.1">
    <property type="nucleotide sequence ID" value="NZ_FQUP01000001.1"/>
</dbReference>
<dbReference type="STRING" id="1122133.SAMN02745157_2031"/>
<protein>
    <recommendedName>
        <fullName evidence="1">Zinc-ribbon domain-containing protein</fullName>
    </recommendedName>
</protein>
<dbReference type="OrthoDB" id="256753at2"/>
<dbReference type="Pfam" id="PF15887">
    <property type="entry name" value="Peptidase_Mx"/>
    <property type="match status" value="1"/>
</dbReference>
<evidence type="ECO:0000313" key="3">
    <source>
        <dbReference type="Proteomes" id="UP000184485"/>
    </source>
</evidence>
<dbReference type="EMBL" id="FQUP01000001">
    <property type="protein sequence ID" value="SHF25918.1"/>
    <property type="molecule type" value="Genomic_DNA"/>
</dbReference>
<dbReference type="Pfam" id="PF10005">
    <property type="entry name" value="Zn_ribbon_DZR_6"/>
    <property type="match status" value="1"/>
</dbReference>
<dbReference type="AlphaFoldDB" id="A0A1M5A6I8"/>
<dbReference type="InterPro" id="IPR011201">
    <property type="entry name" value="Zinc-ribbon_6_bact"/>
</dbReference>
<feature type="domain" description="Zinc-ribbon" evidence="1">
    <location>
        <begin position="3"/>
        <end position="99"/>
    </location>
</feature>
<accession>A0A1M5A6I8</accession>
<evidence type="ECO:0000259" key="1">
    <source>
        <dbReference type="Pfam" id="PF10005"/>
    </source>
</evidence>